<dbReference type="Pfam" id="PF21307">
    <property type="entry name" value="Glyco_hydro_95_C"/>
    <property type="match status" value="1"/>
</dbReference>
<dbReference type="PIRSF" id="PIRSF007663">
    <property type="entry name" value="UCP007663"/>
    <property type="match status" value="1"/>
</dbReference>
<feature type="domain" description="Glycosyl hydrolase family 95 catalytic" evidence="3">
    <location>
        <begin position="308"/>
        <end position="723"/>
    </location>
</feature>
<dbReference type="InterPro" id="IPR012341">
    <property type="entry name" value="6hp_glycosidase-like_sf"/>
</dbReference>
<dbReference type="GO" id="GO:0004560">
    <property type="term" value="F:alpha-L-fucosidase activity"/>
    <property type="evidence" value="ECO:0007669"/>
    <property type="project" value="InterPro"/>
</dbReference>
<dbReference type="PANTHER" id="PTHR31084">
    <property type="entry name" value="ALPHA-L-FUCOSIDASE 2"/>
    <property type="match status" value="1"/>
</dbReference>
<comment type="caution">
    <text evidence="4">The sequence shown here is derived from an EMBL/GenBank/DDBJ whole genome shotgun (WGS) entry which is preliminary data.</text>
</comment>
<feature type="domain" description="Glycosyl hydrolase family 95 N-terminal" evidence="1">
    <location>
        <begin position="19"/>
        <end position="271"/>
    </location>
</feature>
<keyword evidence="5" id="KW-1185">Reference proteome</keyword>
<name>A0A8J3M7Q3_9ACTN</name>
<dbReference type="InterPro" id="IPR054363">
    <property type="entry name" value="GH95_cat"/>
</dbReference>
<dbReference type="EMBL" id="BONV01000006">
    <property type="protein sequence ID" value="GIG78990.1"/>
    <property type="molecule type" value="Genomic_DNA"/>
</dbReference>
<keyword evidence="4" id="KW-0378">Hydrolase</keyword>
<dbReference type="InterPro" id="IPR008928">
    <property type="entry name" value="6-hairpin_glycosidase_sf"/>
</dbReference>
<dbReference type="InterPro" id="IPR016518">
    <property type="entry name" value="Alpha-L-fucosidase"/>
</dbReference>
<evidence type="ECO:0000259" key="3">
    <source>
        <dbReference type="Pfam" id="PF22124"/>
    </source>
</evidence>
<sequence>MEHSDEEKAAGDDLVLAWPRPAANWFEAAPVGNGRLGAMVFGGHGRSRLQVNDSTIWSGRPQGPAEALAAVVASGAGPERLAEVRHAVRAEDHRRAEDLLMSFEGDYSQEYLPFLDLWTTLEADGDAAYLGRRLNLDDGVAAESFELGGRSVRRRVWASRPARAVCVEVTVDGGTADMRLEMSSPLRVVHLAAGAAGLTLGVEVPVDGAPMHEPDVAEPLRYAAGADGGYDPFAAAAVRVAADGEVSASDGVWSVRGMSRALIVITSSTSAADYWADPADDVRSASREDHLARAVRDAEAAVAAGAGELLRAHRRDLHGLLSPARLTIGDRRSGTFDVEKDVLSGEDDGLVATVMFQLGRYLLASSSRPDAGPPANLQGIWNADMRPPWSSNYTVNINTQMNYWGAESAGLPECHEPLFDLIERLAQTGGRVSRELYGTGGWVTHHNTDMWGWALPVGMGHGNPSWAIWMMGGVWLSHHLWEHFEFGRDLAFLRDRGWPLLRGCAEFCLDWLVDGPDGRLDTIPSTSPENLFLSRRGTPESLSYSTAMDMALIRAVFSHCLEAADALGLDDPILGRIRTAMPRLRPPQIAPDGRLREWVEDHQEQDPHHRHLSFLASVYPLGQIDPVETPDLAAAAERSMDARGPGAMGWSWAWKIALRARLGDGRAARDLFLEATRPYSDDPEVNVAVDGSQWGGLLPNLFSTHPPFQIDGNYGFTAALLEMVVQSHGGVIRVLPALPGEWSEGSAHGVRCRGGWIAGLDWRQGALTSLTLRNALAETRTVRVRLGGRTVERTLAGGEEVLLGPSLDIRERTPGR</sequence>
<organism evidence="4 5">
    <name type="scientific">Planotetraspora kaengkrachanensis</name>
    <dbReference type="NCBI Taxonomy" id="575193"/>
    <lineage>
        <taxon>Bacteria</taxon>
        <taxon>Bacillati</taxon>
        <taxon>Actinomycetota</taxon>
        <taxon>Actinomycetes</taxon>
        <taxon>Streptosporangiales</taxon>
        <taxon>Streptosporangiaceae</taxon>
        <taxon>Planotetraspora</taxon>
    </lineage>
</organism>
<dbReference type="Pfam" id="PF22124">
    <property type="entry name" value="Glyco_hydro_95_cat"/>
    <property type="match status" value="1"/>
</dbReference>
<evidence type="ECO:0000313" key="5">
    <source>
        <dbReference type="Proteomes" id="UP000630097"/>
    </source>
</evidence>
<dbReference type="InterPro" id="IPR049053">
    <property type="entry name" value="AFCA-like_C"/>
</dbReference>
<dbReference type="SUPFAM" id="SSF48208">
    <property type="entry name" value="Six-hairpin glycosidases"/>
    <property type="match status" value="1"/>
</dbReference>
<gene>
    <name evidence="4" type="ORF">Pka01_21170</name>
</gene>
<dbReference type="Pfam" id="PF14498">
    <property type="entry name" value="Glyco_hyd_65N_2"/>
    <property type="match status" value="1"/>
</dbReference>
<dbReference type="InterPro" id="IPR027414">
    <property type="entry name" value="GH95_N_dom"/>
</dbReference>
<dbReference type="RefSeq" id="WP_203882464.1">
    <property type="nucleotide sequence ID" value="NZ_BAABHH010000009.1"/>
</dbReference>
<evidence type="ECO:0000313" key="4">
    <source>
        <dbReference type="EMBL" id="GIG78990.1"/>
    </source>
</evidence>
<protein>
    <submittedName>
        <fullName evidence="4">Alpha/beta hydrolase</fullName>
    </submittedName>
</protein>
<evidence type="ECO:0000259" key="1">
    <source>
        <dbReference type="Pfam" id="PF14498"/>
    </source>
</evidence>
<evidence type="ECO:0000259" key="2">
    <source>
        <dbReference type="Pfam" id="PF21307"/>
    </source>
</evidence>
<dbReference type="GO" id="GO:0005975">
    <property type="term" value="P:carbohydrate metabolic process"/>
    <property type="evidence" value="ECO:0007669"/>
    <property type="project" value="InterPro"/>
</dbReference>
<reference evidence="4 5" key="1">
    <citation type="submission" date="2021-01" db="EMBL/GenBank/DDBJ databases">
        <title>Whole genome shotgun sequence of Planotetraspora kaengkrachanensis NBRC 104272.</title>
        <authorList>
            <person name="Komaki H."/>
            <person name="Tamura T."/>
        </authorList>
    </citation>
    <scope>NUCLEOTIDE SEQUENCE [LARGE SCALE GENOMIC DNA]</scope>
    <source>
        <strain evidence="4 5">NBRC 104272</strain>
    </source>
</reference>
<dbReference type="PANTHER" id="PTHR31084:SF0">
    <property type="entry name" value="ALPHA-L-FUCOSIDASE 2"/>
    <property type="match status" value="1"/>
</dbReference>
<feature type="domain" description="Alpha fucosidase A-like C-terminal" evidence="2">
    <location>
        <begin position="726"/>
        <end position="785"/>
    </location>
</feature>
<dbReference type="Proteomes" id="UP000630097">
    <property type="component" value="Unassembled WGS sequence"/>
</dbReference>
<proteinExistence type="predicted"/>
<dbReference type="AlphaFoldDB" id="A0A8J3M7Q3"/>
<accession>A0A8J3M7Q3</accession>
<dbReference type="Gene3D" id="1.50.10.10">
    <property type="match status" value="1"/>
</dbReference>